<dbReference type="Pfam" id="PF00012">
    <property type="entry name" value="HSP70"/>
    <property type="match status" value="1"/>
</dbReference>
<evidence type="ECO:0000313" key="7">
    <source>
        <dbReference type="Proteomes" id="UP000431401"/>
    </source>
</evidence>
<feature type="compositionally biased region" description="Basic and acidic residues" evidence="4">
    <location>
        <begin position="313"/>
        <end position="325"/>
    </location>
</feature>
<dbReference type="Proteomes" id="UP000431401">
    <property type="component" value="Unassembled WGS sequence"/>
</dbReference>
<keyword evidence="2" id="KW-0067">ATP-binding</keyword>
<dbReference type="GO" id="GO:0140662">
    <property type="term" value="F:ATP-dependent protein folding chaperone"/>
    <property type="evidence" value="ECO:0007669"/>
    <property type="project" value="InterPro"/>
</dbReference>
<keyword evidence="1" id="KW-0547">Nucleotide-binding</keyword>
<reference evidence="6 7" key="1">
    <citation type="submission" date="2019-10" db="EMBL/GenBank/DDBJ databases">
        <title>Nocardia macrotermitis sp. nov. and Nocardia aurantia sp. nov., isolated from the gut of fungus growing-termite Macrotermes natalensis.</title>
        <authorList>
            <person name="Benndorf R."/>
            <person name="Schwitalla J."/>
            <person name="Martin K."/>
            <person name="De Beer W."/>
            <person name="Kaster A.-K."/>
            <person name="Vollmers J."/>
            <person name="Poulsen M."/>
            <person name="Beemelmanns C."/>
        </authorList>
    </citation>
    <scope>NUCLEOTIDE SEQUENCE [LARGE SCALE GENOMIC DNA]</scope>
    <source>
        <strain evidence="6 7">RB56</strain>
    </source>
</reference>
<keyword evidence="5" id="KW-1133">Transmembrane helix</keyword>
<dbReference type="Gene3D" id="3.90.640.10">
    <property type="entry name" value="Actin, Chain A, domain 4"/>
    <property type="match status" value="1"/>
</dbReference>
<accession>A0A7K0DYU7</accession>
<dbReference type="AlphaFoldDB" id="A0A7K0DYU7"/>
<dbReference type="PANTHER" id="PTHR42749:SF1">
    <property type="entry name" value="CELL SHAPE-DETERMINING PROTEIN MREB"/>
    <property type="match status" value="1"/>
</dbReference>
<sequence>MGAGAVRVARPHAGNTAEWFTADRFDVQNRPVEGLRPEDLAAEIISGIHLDTPDLEATAVGYRDDQHGRGLRAALARRQLVNYELVPEVLAAVEFLLATGELQGYRTIALYDLGSSGLTVSVVDLATRQVHYSERTSDIGGDYLDTLIREQQIASGRIAHPADPAGLTALDALCRRAKEQLSGNTAVALPSEYGLVLISQENFEALIQLAVESSARLTREVITRSEQAVQAVVAIGGCARIPLVSKTVGRWTGMPVVVPAQPETVVARGASLLARPSVLAAPTRPVPMVATAPRSAKSQLAKAKSATNGPDAEEGRREPGASRRRELSVAGVAVGALVVIAALGSALGWGPQVLQGDSQSSNAQSSSAVTTTVPLPVIPTGTRSPDDPTNASIAAPPPQYSTTTTDAPSTTPGPNTIVVVPGLPPIVVPTIPPVVLPPLLPNGQRQQPQQHQR</sequence>
<evidence type="ECO:0000256" key="1">
    <source>
        <dbReference type="ARBA" id="ARBA00022741"/>
    </source>
</evidence>
<feature type="region of interest" description="Disordered" evidence="4">
    <location>
        <begin position="355"/>
        <end position="416"/>
    </location>
</feature>
<feature type="compositionally biased region" description="Low complexity" evidence="4">
    <location>
        <begin position="358"/>
        <end position="382"/>
    </location>
</feature>
<feature type="region of interest" description="Disordered" evidence="4">
    <location>
        <begin position="290"/>
        <end position="325"/>
    </location>
</feature>
<dbReference type="PANTHER" id="PTHR42749">
    <property type="entry name" value="CELL SHAPE-DETERMINING PROTEIN MREB"/>
    <property type="match status" value="1"/>
</dbReference>
<keyword evidence="5" id="KW-0472">Membrane</keyword>
<evidence type="ECO:0000256" key="4">
    <source>
        <dbReference type="SAM" id="MobiDB-lite"/>
    </source>
</evidence>
<dbReference type="Gene3D" id="3.30.420.40">
    <property type="match status" value="2"/>
</dbReference>
<evidence type="ECO:0000256" key="5">
    <source>
        <dbReference type="SAM" id="Phobius"/>
    </source>
</evidence>
<dbReference type="InterPro" id="IPR013126">
    <property type="entry name" value="Hsp_70_fam"/>
</dbReference>
<dbReference type="InterPro" id="IPR043129">
    <property type="entry name" value="ATPase_NBD"/>
</dbReference>
<comment type="caution">
    <text evidence="6">The sequence shown here is derived from an EMBL/GenBank/DDBJ whole genome shotgun (WGS) entry which is preliminary data.</text>
</comment>
<feature type="compositionally biased region" description="Low complexity" evidence="4">
    <location>
        <begin position="401"/>
        <end position="416"/>
    </location>
</feature>
<gene>
    <name evidence="6" type="primary">hscA_5</name>
    <name evidence="6" type="ORF">NRB56_65850</name>
</gene>
<dbReference type="GO" id="GO:0005524">
    <property type="term" value="F:ATP binding"/>
    <property type="evidence" value="ECO:0007669"/>
    <property type="project" value="UniProtKB-KW"/>
</dbReference>
<dbReference type="SUPFAM" id="SSF53067">
    <property type="entry name" value="Actin-like ATPase domain"/>
    <property type="match status" value="1"/>
</dbReference>
<protein>
    <submittedName>
        <fullName evidence="6">Chaperone protein HscA</fullName>
    </submittedName>
</protein>
<dbReference type="EMBL" id="WEGI01000016">
    <property type="protein sequence ID" value="MQY30979.1"/>
    <property type="molecule type" value="Genomic_DNA"/>
</dbReference>
<organism evidence="6 7">
    <name type="scientific">Nocardia aurantia</name>
    <dbReference type="NCBI Taxonomy" id="2585199"/>
    <lineage>
        <taxon>Bacteria</taxon>
        <taxon>Bacillati</taxon>
        <taxon>Actinomycetota</taxon>
        <taxon>Actinomycetes</taxon>
        <taxon>Mycobacteriales</taxon>
        <taxon>Nocardiaceae</taxon>
        <taxon>Nocardia</taxon>
    </lineage>
</organism>
<evidence type="ECO:0000256" key="2">
    <source>
        <dbReference type="ARBA" id="ARBA00022840"/>
    </source>
</evidence>
<evidence type="ECO:0000256" key="3">
    <source>
        <dbReference type="ARBA" id="ARBA00023186"/>
    </source>
</evidence>
<evidence type="ECO:0000313" key="6">
    <source>
        <dbReference type="EMBL" id="MQY30979.1"/>
    </source>
</evidence>
<keyword evidence="7" id="KW-1185">Reference proteome</keyword>
<keyword evidence="3" id="KW-0143">Chaperone</keyword>
<name>A0A7K0DYU7_9NOCA</name>
<feature type="transmembrane region" description="Helical" evidence="5">
    <location>
        <begin position="327"/>
        <end position="349"/>
    </location>
</feature>
<proteinExistence type="predicted"/>
<feature type="compositionally biased region" description="Low complexity" evidence="4">
    <location>
        <begin position="295"/>
        <end position="306"/>
    </location>
</feature>
<keyword evidence="5" id="KW-0812">Transmembrane</keyword>